<proteinExistence type="predicted"/>
<dbReference type="EMBL" id="CP055898">
    <property type="protein sequence ID" value="QKX52965.1"/>
    <property type="molecule type" value="Genomic_DNA"/>
</dbReference>
<dbReference type="GO" id="GO:0016787">
    <property type="term" value="F:hydrolase activity"/>
    <property type="evidence" value="ECO:0007669"/>
    <property type="project" value="InterPro"/>
</dbReference>
<dbReference type="AlphaFoldDB" id="A0A7H8QHN5"/>
<sequence length="249" mass="26798">MTCEACNTIAPVMAVGYEPKGDWVEVAALKTYIAGDKSTATKAIVEVYDIFGPSNQTLQGADLLAAALNAIVLVPDLLKGEYAQYTWFANPTPENTALKNAFMGKVMMAFGPYVELLASVVIDAKAKFDGISSWGGLGLCWGGKVTVLLSGPESVYNTSAQVHPGALAKADAEKISIPHILLASNGEDPEVVKEYKAILEGEGKPGVVETYPTMHHGWMGTRANLNNPENLREYERGYNQVAAYFSKYL</sequence>
<accession>A0A7H8QHN5</accession>
<dbReference type="Proteomes" id="UP000509510">
    <property type="component" value="Chromosome I"/>
</dbReference>
<dbReference type="OrthoDB" id="2147163at2759"/>
<dbReference type="PANTHER" id="PTHR47668:SF1">
    <property type="entry name" value="DIENELACTONE HYDROLASE DOMAIN-CONTAINING PROTEIN-RELATED"/>
    <property type="match status" value="1"/>
</dbReference>
<dbReference type="InterPro" id="IPR029058">
    <property type="entry name" value="AB_hydrolase_fold"/>
</dbReference>
<gene>
    <name evidence="2" type="ORF">TRUGW13939_00036</name>
</gene>
<dbReference type="Gene3D" id="3.40.50.1820">
    <property type="entry name" value="alpha/beta hydrolase"/>
    <property type="match status" value="1"/>
</dbReference>
<dbReference type="PANTHER" id="PTHR47668">
    <property type="entry name" value="DIENELACTONE HYDROLASE FAMILY PROTEIN (AFU_ORTHOLOGUE AFUA_6G01940)"/>
    <property type="match status" value="1"/>
</dbReference>
<feature type="domain" description="Dienelactone hydrolase" evidence="1">
    <location>
        <begin position="30"/>
        <end position="248"/>
    </location>
</feature>
<reference evidence="3" key="1">
    <citation type="submission" date="2020-06" db="EMBL/GenBank/DDBJ databases">
        <title>A chromosome-scale genome assembly of Talaromyces rugulosus W13939.</title>
        <authorList>
            <person name="Wang B."/>
            <person name="Guo L."/>
            <person name="Ye K."/>
            <person name="Wang L."/>
        </authorList>
    </citation>
    <scope>NUCLEOTIDE SEQUENCE [LARGE SCALE GENOMIC DNA]</scope>
    <source>
        <strain evidence="3">W13939</strain>
    </source>
</reference>
<dbReference type="GeneID" id="55987553"/>
<dbReference type="Pfam" id="PF01738">
    <property type="entry name" value="DLH"/>
    <property type="match status" value="1"/>
</dbReference>
<dbReference type="SUPFAM" id="SSF53474">
    <property type="entry name" value="alpha/beta-Hydrolases"/>
    <property type="match status" value="1"/>
</dbReference>
<evidence type="ECO:0000313" key="3">
    <source>
        <dbReference type="Proteomes" id="UP000509510"/>
    </source>
</evidence>
<dbReference type="KEGG" id="trg:TRUGW13939_00036"/>
<evidence type="ECO:0000313" key="2">
    <source>
        <dbReference type="EMBL" id="QKX52965.1"/>
    </source>
</evidence>
<dbReference type="RefSeq" id="XP_035339144.1">
    <property type="nucleotide sequence ID" value="XM_035483251.1"/>
</dbReference>
<keyword evidence="3" id="KW-1185">Reference proteome</keyword>
<name>A0A7H8QHN5_TALRU</name>
<evidence type="ECO:0000259" key="1">
    <source>
        <dbReference type="Pfam" id="PF01738"/>
    </source>
</evidence>
<organism evidence="2 3">
    <name type="scientific">Talaromyces rugulosus</name>
    <name type="common">Penicillium rugulosum</name>
    <dbReference type="NCBI Taxonomy" id="121627"/>
    <lineage>
        <taxon>Eukaryota</taxon>
        <taxon>Fungi</taxon>
        <taxon>Dikarya</taxon>
        <taxon>Ascomycota</taxon>
        <taxon>Pezizomycotina</taxon>
        <taxon>Eurotiomycetes</taxon>
        <taxon>Eurotiomycetidae</taxon>
        <taxon>Eurotiales</taxon>
        <taxon>Trichocomaceae</taxon>
        <taxon>Talaromyces</taxon>
        <taxon>Talaromyces sect. Islandici</taxon>
    </lineage>
</organism>
<protein>
    <recommendedName>
        <fullName evidence="1">Dienelactone hydrolase domain-containing protein</fullName>
    </recommendedName>
</protein>
<dbReference type="InterPro" id="IPR002925">
    <property type="entry name" value="Dienelactn_hydro"/>
</dbReference>